<dbReference type="Pfam" id="PF12969">
    <property type="entry name" value="DUF3857"/>
    <property type="match status" value="1"/>
</dbReference>
<organism evidence="3 4">
    <name type="scientific">Arthrospiribacter ruber</name>
    <dbReference type="NCBI Taxonomy" id="2487934"/>
    <lineage>
        <taxon>Bacteria</taxon>
        <taxon>Pseudomonadati</taxon>
        <taxon>Bacteroidota</taxon>
        <taxon>Cytophagia</taxon>
        <taxon>Cytophagales</taxon>
        <taxon>Cyclobacteriaceae</taxon>
        <taxon>Arthrospiribacter</taxon>
    </lineage>
</organism>
<dbReference type="AlphaFoldDB" id="A0A951IUH5"/>
<dbReference type="InterPro" id="IPR038765">
    <property type="entry name" value="Papain-like_cys_pep_sf"/>
</dbReference>
<dbReference type="SUPFAM" id="SSF54001">
    <property type="entry name" value="Cysteine proteinases"/>
    <property type="match status" value="1"/>
</dbReference>
<dbReference type="EMBL" id="RPHB01000001">
    <property type="protein sequence ID" value="MBW3466336.1"/>
    <property type="molecule type" value="Genomic_DNA"/>
</dbReference>
<evidence type="ECO:0000259" key="2">
    <source>
        <dbReference type="Pfam" id="PF12969"/>
    </source>
</evidence>
<name>A0A951IUH5_9BACT</name>
<dbReference type="Gene3D" id="3.10.620.30">
    <property type="match status" value="1"/>
</dbReference>
<accession>A0A951IUH5</accession>
<reference evidence="3 4" key="1">
    <citation type="journal article" date="2020" name="Syst. Appl. Microbiol.">
        <title>Arthrospiribacter ruber gen. nov., sp. nov., a novel bacterium isolated from Arthrospira cultures.</title>
        <authorList>
            <person name="Waleron M."/>
            <person name="Misztak A."/>
            <person name="Waleron M.M."/>
            <person name="Furmaniak M."/>
            <person name="Mrozik A."/>
            <person name="Waleron K."/>
        </authorList>
    </citation>
    <scope>NUCLEOTIDE SEQUENCE [LARGE SCALE GENOMIC DNA]</scope>
    <source>
        <strain evidence="3 4">DPMB0001</strain>
    </source>
</reference>
<comment type="caution">
    <text evidence="3">The sequence shown here is derived from an EMBL/GenBank/DDBJ whole genome shotgun (WGS) entry which is preliminary data.</text>
</comment>
<evidence type="ECO:0000313" key="3">
    <source>
        <dbReference type="EMBL" id="MBW3466336.1"/>
    </source>
</evidence>
<evidence type="ECO:0000259" key="1">
    <source>
        <dbReference type="Pfam" id="PF01841"/>
    </source>
</evidence>
<evidence type="ECO:0000313" key="4">
    <source>
        <dbReference type="Proteomes" id="UP000727490"/>
    </source>
</evidence>
<proteinExistence type="predicted"/>
<dbReference type="InterPro" id="IPR024618">
    <property type="entry name" value="DUF3857"/>
</dbReference>
<keyword evidence="4" id="KW-1185">Reference proteome</keyword>
<feature type="domain" description="DUF3857" evidence="2">
    <location>
        <begin position="53"/>
        <end position="213"/>
    </location>
</feature>
<feature type="domain" description="Transglutaminase-like" evidence="1">
    <location>
        <begin position="268"/>
        <end position="375"/>
    </location>
</feature>
<protein>
    <submittedName>
        <fullName evidence="3">DUF3857 domain-containing protein</fullName>
    </submittedName>
</protein>
<gene>
    <name evidence="3" type="ORF">EGN73_00725</name>
</gene>
<dbReference type="Pfam" id="PF01841">
    <property type="entry name" value="Transglut_core"/>
    <property type="match status" value="1"/>
</dbReference>
<dbReference type="InterPro" id="IPR002931">
    <property type="entry name" value="Transglutaminase-like"/>
</dbReference>
<dbReference type="Gene3D" id="2.60.40.3140">
    <property type="match status" value="1"/>
</dbReference>
<sequence>MNTFTALIPAQMNKFFGLLLAVAFSLGSESFSQDENKFYSTISKDHKVIINEDYSVDYHIQEKLRVLHSEGWSHAIKNIEVTPRMKLVDFEAIVKDPLTGKVIKKFKAKDLKEKTHLDGINLYSDTKINSFIPSGISTPFEIEYKIHKTSKDNFFISPWNIVEYYYQKVSHAHLEVIYPNQIGLRYKITDIIDEAIVEEGDSITKISWTYGNFEAQQLFDKTNPAVILVPDQFRLDKYYSRMETWEKLGSFINMLNEGKGVLPARFKTIVHQMVEGVDDEFEKLSILYKYLQENYRYVAITLGVGGWEPRFAEDVINTKYGECKALTTLMKAMLEEVGIPSQYTLVYAGENHRELDEEFPQNLFNHAFLRVPIKDEVFWVESTSRTMPPGFSGNFTKDRKVLVITPEGGVLDHTPDFAESRFNAYQGDYSIAINQMGDGQIIGKTRFDGFPAIPFVESMFYAGEKELKINLIEALNANNLFLSSIKSERENIRNLPRVYADFEGFYQKYVQQTGKRMILPGNFLHLDLDMLKNGSFSSEESLEINLELPFEIESGGGEQYVEHEFFTFLIEARHENQKIMVKNRLEVTLPKDAEKELKAKTLAEIHKQTKRSIILKKL</sequence>
<dbReference type="Proteomes" id="UP000727490">
    <property type="component" value="Unassembled WGS sequence"/>
</dbReference>